<keyword evidence="2" id="KW-1185">Reference proteome</keyword>
<dbReference type="PROSITE" id="PS51257">
    <property type="entry name" value="PROKAR_LIPOPROTEIN"/>
    <property type="match status" value="1"/>
</dbReference>
<dbReference type="OrthoDB" id="1448607at2"/>
<proteinExistence type="predicted"/>
<dbReference type="Pfam" id="PF19765">
    <property type="entry name" value="DUF6252"/>
    <property type="match status" value="1"/>
</dbReference>
<sequence>MKKYLIFLMVVFSLISCEEDISFNNPSFQGMKDNMFWRAVDSKAFLAADGSLIIEGYTGGEILTLRTTSTKAQKYPLGTSSSKTAVYVLTNGNVEISFATGIGIGNGEIVINEYDNVDNTISGTFKFKAENVDGNPSGGDILNFQQGVFYKVPVSLQVP</sequence>
<gene>
    <name evidence="1" type="ORF">SAMN04488131_10244</name>
</gene>
<name>A0A1I2AK54_9FLAO</name>
<accession>A0A1I2AK54</accession>
<dbReference type="Proteomes" id="UP000198596">
    <property type="component" value="Unassembled WGS sequence"/>
</dbReference>
<evidence type="ECO:0000313" key="2">
    <source>
        <dbReference type="Proteomes" id="UP000198596"/>
    </source>
</evidence>
<organism evidence="1 2">
    <name type="scientific">Flavobacterium xueshanense</name>
    <dbReference type="NCBI Taxonomy" id="935223"/>
    <lineage>
        <taxon>Bacteria</taxon>
        <taxon>Pseudomonadati</taxon>
        <taxon>Bacteroidota</taxon>
        <taxon>Flavobacteriia</taxon>
        <taxon>Flavobacteriales</taxon>
        <taxon>Flavobacteriaceae</taxon>
        <taxon>Flavobacterium</taxon>
    </lineage>
</organism>
<evidence type="ECO:0000313" key="1">
    <source>
        <dbReference type="EMBL" id="SFE44276.1"/>
    </source>
</evidence>
<dbReference type="InterPro" id="IPR046219">
    <property type="entry name" value="DUF6252"/>
</dbReference>
<reference evidence="2" key="1">
    <citation type="submission" date="2016-10" db="EMBL/GenBank/DDBJ databases">
        <authorList>
            <person name="Varghese N."/>
            <person name="Submissions S."/>
        </authorList>
    </citation>
    <scope>NUCLEOTIDE SEQUENCE [LARGE SCALE GENOMIC DNA]</scope>
    <source>
        <strain evidence="2">CGMCC 1.9227</strain>
    </source>
</reference>
<dbReference type="EMBL" id="FONQ01000002">
    <property type="protein sequence ID" value="SFE44276.1"/>
    <property type="molecule type" value="Genomic_DNA"/>
</dbReference>
<dbReference type="RefSeq" id="WP_091203129.1">
    <property type="nucleotide sequence ID" value="NZ_FONQ01000002.1"/>
</dbReference>
<dbReference type="AlphaFoldDB" id="A0A1I2AK54"/>
<dbReference type="STRING" id="935223.SAMN04488131_10244"/>
<protein>
    <submittedName>
        <fullName evidence="1">Uncharacterized protein</fullName>
    </submittedName>
</protein>